<comment type="caution">
    <text evidence="3">The sequence shown here is derived from an EMBL/GenBank/DDBJ whole genome shotgun (WGS) entry which is preliminary data.</text>
</comment>
<gene>
    <name evidence="3" type="ORF">WG900_18690</name>
</gene>
<evidence type="ECO:0000256" key="1">
    <source>
        <dbReference type="ARBA" id="ARBA00009477"/>
    </source>
</evidence>
<name>A0ABU8SDL8_9SPHN</name>
<feature type="domain" description="CzcB-like barrel-sandwich hybrid" evidence="2">
    <location>
        <begin position="53"/>
        <end position="190"/>
    </location>
</feature>
<dbReference type="Gene3D" id="1.10.287.470">
    <property type="entry name" value="Helix hairpin bin"/>
    <property type="match status" value="1"/>
</dbReference>
<comment type="similarity">
    <text evidence="1">Belongs to the membrane fusion protein (MFP) (TC 8.A.1) family.</text>
</comment>
<dbReference type="InterPro" id="IPR006143">
    <property type="entry name" value="RND_pump_MFP"/>
</dbReference>
<evidence type="ECO:0000259" key="2">
    <source>
        <dbReference type="Pfam" id="PF25973"/>
    </source>
</evidence>
<reference evidence="3 4" key="1">
    <citation type="submission" date="2024-03" db="EMBL/GenBank/DDBJ databases">
        <authorList>
            <person name="Jo J.-H."/>
        </authorList>
    </citation>
    <scope>NUCLEOTIDE SEQUENCE [LARGE SCALE GENOMIC DNA]</scope>
    <source>
        <strain evidence="3 4">AS3R-12</strain>
    </source>
</reference>
<evidence type="ECO:0000313" key="4">
    <source>
        <dbReference type="Proteomes" id="UP001379235"/>
    </source>
</evidence>
<dbReference type="NCBIfam" id="TIGR01730">
    <property type="entry name" value="RND_mfp"/>
    <property type="match status" value="1"/>
</dbReference>
<dbReference type="Pfam" id="PF25973">
    <property type="entry name" value="BSH_CzcB"/>
    <property type="match status" value="1"/>
</dbReference>
<dbReference type="EMBL" id="JBBHJY010000012">
    <property type="protein sequence ID" value="MEJ6011935.1"/>
    <property type="molecule type" value="Genomic_DNA"/>
</dbReference>
<dbReference type="Gene3D" id="2.40.30.170">
    <property type="match status" value="1"/>
</dbReference>
<proteinExistence type="inferred from homology"/>
<evidence type="ECO:0000313" key="3">
    <source>
        <dbReference type="EMBL" id="MEJ6011935.1"/>
    </source>
</evidence>
<sequence>MILVALAAAALALAGYWFLVPRDKTVATLVIKRAPADRVLAVNGRVRPRLQIDIRPSLGGQLVALPFDVGDRVAAGQMLARIDDAPEQAAIVEAQASVATQQATLAQARRELARFVALGQFATRRDVEQRRLAVVEGERELRRREAAVVQASEQRDRRVLRAPFAGVILERPVDPGQAVGLENVIYRLADLSSPEISIEVDEVYAAEIRRGMEATISMPGQPRALRAQVLHVEPRVDPATGARAVRLGLIGEAIDAPSGLTVTINLLIERRVDAISVPRSALISSGSSAKLRVVGKDNVVVERAIGFIDWPAEWVIVTSGLQPGERILVEPDAAKPGEEVRVTDRK</sequence>
<dbReference type="InterPro" id="IPR058647">
    <property type="entry name" value="BSH_CzcB-like"/>
</dbReference>
<accession>A0ABU8SDL8</accession>
<keyword evidence="4" id="KW-1185">Reference proteome</keyword>
<protein>
    <submittedName>
        <fullName evidence="3">Efflux RND transporter periplasmic adaptor subunit</fullName>
    </submittedName>
</protein>
<dbReference type="PANTHER" id="PTHR30469">
    <property type="entry name" value="MULTIDRUG RESISTANCE PROTEIN MDTA"/>
    <property type="match status" value="1"/>
</dbReference>
<dbReference type="SUPFAM" id="SSF111369">
    <property type="entry name" value="HlyD-like secretion proteins"/>
    <property type="match status" value="1"/>
</dbReference>
<dbReference type="Gene3D" id="2.40.50.100">
    <property type="match status" value="1"/>
</dbReference>
<dbReference type="PANTHER" id="PTHR30469:SF15">
    <property type="entry name" value="HLYD FAMILY OF SECRETION PROTEINS"/>
    <property type="match status" value="1"/>
</dbReference>
<dbReference type="RefSeq" id="WP_339969648.1">
    <property type="nucleotide sequence ID" value="NZ_JBBHJY010000012.1"/>
</dbReference>
<organism evidence="3 4">
    <name type="scientific">Novosphingobium aquae</name>
    <dbReference type="NCBI Taxonomy" id="3133435"/>
    <lineage>
        <taxon>Bacteria</taxon>
        <taxon>Pseudomonadati</taxon>
        <taxon>Pseudomonadota</taxon>
        <taxon>Alphaproteobacteria</taxon>
        <taxon>Sphingomonadales</taxon>
        <taxon>Sphingomonadaceae</taxon>
        <taxon>Novosphingobium</taxon>
    </lineage>
</organism>
<dbReference type="Proteomes" id="UP001379235">
    <property type="component" value="Unassembled WGS sequence"/>
</dbReference>
<dbReference type="Gene3D" id="2.40.420.20">
    <property type="match status" value="1"/>
</dbReference>